<proteinExistence type="predicted"/>
<protein>
    <recommendedName>
        <fullName evidence="1">Mos1 transposase HTH domain-containing protein</fullName>
    </recommendedName>
</protein>
<evidence type="ECO:0000259" key="1">
    <source>
        <dbReference type="Pfam" id="PF17906"/>
    </source>
</evidence>
<sequence>MPLTMGNFSSLLEYGEKVAEVIVVYDDHALADRTCQKWFARFKSGNFNLEDEERPGAPTKFEA</sequence>
<accession>A0ABY6L7F8</accession>
<name>A0ABY6L7F8_9ARAC</name>
<keyword evidence="3" id="KW-1185">Reference proteome</keyword>
<evidence type="ECO:0000313" key="3">
    <source>
        <dbReference type="Proteomes" id="UP001235939"/>
    </source>
</evidence>
<gene>
    <name evidence="2" type="ORF">LAZ67_14001860</name>
</gene>
<reference evidence="2 3" key="1">
    <citation type="submission" date="2022-01" db="EMBL/GenBank/DDBJ databases">
        <title>A chromosomal length assembly of Cordylochernes scorpioides.</title>
        <authorList>
            <person name="Zeh D."/>
            <person name="Zeh J."/>
        </authorList>
    </citation>
    <scope>NUCLEOTIDE SEQUENCE [LARGE SCALE GENOMIC DNA]</scope>
    <source>
        <strain evidence="2">IN4F17</strain>
        <tissue evidence="2">Whole Body</tissue>
    </source>
</reference>
<dbReference type="Proteomes" id="UP001235939">
    <property type="component" value="Chromosome 14"/>
</dbReference>
<dbReference type="InterPro" id="IPR041426">
    <property type="entry name" value="Mos1_HTH"/>
</dbReference>
<evidence type="ECO:0000313" key="2">
    <source>
        <dbReference type="EMBL" id="UYV76714.1"/>
    </source>
</evidence>
<organism evidence="2 3">
    <name type="scientific">Cordylochernes scorpioides</name>
    <dbReference type="NCBI Taxonomy" id="51811"/>
    <lineage>
        <taxon>Eukaryota</taxon>
        <taxon>Metazoa</taxon>
        <taxon>Ecdysozoa</taxon>
        <taxon>Arthropoda</taxon>
        <taxon>Chelicerata</taxon>
        <taxon>Arachnida</taxon>
        <taxon>Pseudoscorpiones</taxon>
        <taxon>Cheliferoidea</taxon>
        <taxon>Chernetidae</taxon>
        <taxon>Cordylochernes</taxon>
    </lineage>
</organism>
<dbReference type="EMBL" id="CP092876">
    <property type="protein sequence ID" value="UYV76714.1"/>
    <property type="molecule type" value="Genomic_DNA"/>
</dbReference>
<dbReference type="Pfam" id="PF17906">
    <property type="entry name" value="HTH_48"/>
    <property type="match status" value="1"/>
</dbReference>
<feature type="domain" description="Mos1 transposase HTH" evidence="1">
    <location>
        <begin position="24"/>
        <end position="46"/>
    </location>
</feature>
<dbReference type="Gene3D" id="1.10.10.1450">
    <property type="match status" value="1"/>
</dbReference>